<dbReference type="Pfam" id="PF01743">
    <property type="entry name" value="PolyA_pol"/>
    <property type="match status" value="1"/>
</dbReference>
<feature type="binding site" evidence="11">
    <location>
        <position position="23"/>
    </location>
    <ligand>
        <name>Mg(2+)</name>
        <dbReference type="ChEBI" id="CHEBI:18420"/>
    </ligand>
</feature>
<comment type="catalytic activity">
    <reaction evidence="11">
        <text>a tRNA precursor + 2 CTP + ATP = a tRNA with a 3' CCA end + 3 diphosphate</text>
        <dbReference type="Rhea" id="RHEA:14433"/>
        <dbReference type="Rhea" id="RHEA-COMP:10465"/>
        <dbReference type="Rhea" id="RHEA-COMP:10468"/>
        <dbReference type="ChEBI" id="CHEBI:30616"/>
        <dbReference type="ChEBI" id="CHEBI:33019"/>
        <dbReference type="ChEBI" id="CHEBI:37563"/>
        <dbReference type="ChEBI" id="CHEBI:74896"/>
        <dbReference type="ChEBI" id="CHEBI:83071"/>
        <dbReference type="EC" id="2.7.7.72"/>
    </reaction>
</comment>
<keyword evidence="5 11" id="KW-0479">Metal-binding</keyword>
<evidence type="ECO:0000256" key="7">
    <source>
        <dbReference type="ARBA" id="ARBA00022800"/>
    </source>
</evidence>
<dbReference type="SUPFAM" id="SSF81891">
    <property type="entry name" value="Poly A polymerase C-terminal region-like"/>
    <property type="match status" value="1"/>
</dbReference>
<dbReference type="PANTHER" id="PTHR47545:SF1">
    <property type="entry name" value="MULTIFUNCTIONAL CCA PROTEIN"/>
    <property type="match status" value="1"/>
</dbReference>
<evidence type="ECO:0000259" key="13">
    <source>
        <dbReference type="Pfam" id="PF12627"/>
    </source>
</evidence>
<dbReference type="SUPFAM" id="SSF81301">
    <property type="entry name" value="Nucleotidyltransferase"/>
    <property type="match status" value="1"/>
</dbReference>
<dbReference type="GO" id="GO:0001680">
    <property type="term" value="P:tRNA 3'-terminal CCA addition"/>
    <property type="evidence" value="ECO:0007669"/>
    <property type="project" value="UniProtKB-UniRule"/>
</dbReference>
<name>A0A432YTQ3_9GAMM</name>
<feature type="binding site" evidence="11">
    <location>
        <position position="137"/>
    </location>
    <ligand>
        <name>CTP</name>
        <dbReference type="ChEBI" id="CHEBI:37563"/>
    </ligand>
</feature>
<dbReference type="EMBL" id="PIQA01000003">
    <property type="protein sequence ID" value="RUO66691.1"/>
    <property type="molecule type" value="Genomic_DNA"/>
</dbReference>
<reference evidence="14 15" key="1">
    <citation type="journal article" date="2011" name="Front. Microbiol.">
        <title>Genomic signatures of strain selection and enhancement in Bacillus atrophaeus var. globigii, a historical biowarfare simulant.</title>
        <authorList>
            <person name="Gibbons H.S."/>
            <person name="Broomall S.M."/>
            <person name="McNew L.A."/>
            <person name="Daligault H."/>
            <person name="Chapman C."/>
            <person name="Bruce D."/>
            <person name="Karavis M."/>
            <person name="Krepps M."/>
            <person name="McGregor P.A."/>
            <person name="Hong C."/>
            <person name="Park K.H."/>
            <person name="Akmal A."/>
            <person name="Feldman A."/>
            <person name="Lin J.S."/>
            <person name="Chang W.E."/>
            <person name="Higgs B.W."/>
            <person name="Demirev P."/>
            <person name="Lindquist J."/>
            <person name="Liem A."/>
            <person name="Fochler E."/>
            <person name="Read T.D."/>
            <person name="Tapia R."/>
            <person name="Johnson S."/>
            <person name="Bishop-Lilly K.A."/>
            <person name="Detter C."/>
            <person name="Han C."/>
            <person name="Sozhamannan S."/>
            <person name="Rosenzweig C.N."/>
            <person name="Skowronski E.W."/>
        </authorList>
    </citation>
    <scope>NUCLEOTIDE SEQUENCE [LARGE SCALE GENOMIC DNA]</scope>
    <source>
        <strain evidence="14 15">TPS4-2</strain>
    </source>
</reference>
<feature type="binding site" evidence="11">
    <location>
        <position position="140"/>
    </location>
    <ligand>
        <name>CTP</name>
        <dbReference type="ChEBI" id="CHEBI:37563"/>
    </ligand>
</feature>
<evidence type="ECO:0000313" key="14">
    <source>
        <dbReference type="EMBL" id="RUO66691.1"/>
    </source>
</evidence>
<sequence length="378" mass="42570">MQTYLVGGAVRDKLLGLAVKERDWVVVGATPQQMLDQGFQQVGKDFPVFLHPLTREEYALARTERKNGKGYKGFDVFASPDVTLEDDLVRRDLTVNAIAEDEHGQLIDPYGGLRDIEQKKLRHVSPAFEEDPLRVLRVARFAARFKHLGFTIADETHELLVKIAHSGELEALTPERVWLEWEKSLSTGNPDVFLSTLADIGGLNQVLKQFKAKSSNLNRLHKAAQFRASQTELTKPLIFASLFIGESPVENIPSFCKVLAIPNEYRDAAVLADRNSDFILSTKLPAAETFAEALQSIDYWRRPEKLQQLLLLRQLEHEATKFSEHIVEQNKQLAQAAIKASEVSPQALINEGFTGEQLGLAIKEKRLETLKHELKQTL</sequence>
<feature type="domain" description="tRNA nucleotidyltransferase/poly(A) polymerase RNA and SrmB- binding" evidence="13">
    <location>
        <begin position="149"/>
        <end position="212"/>
    </location>
</feature>
<comment type="cofactor">
    <cofactor evidence="1 11">
        <name>Mg(2+)</name>
        <dbReference type="ChEBI" id="CHEBI:18420"/>
    </cofactor>
</comment>
<dbReference type="InterPro" id="IPR002646">
    <property type="entry name" value="PolA_pol_head_dom"/>
</dbReference>
<dbReference type="GO" id="GO:0000049">
    <property type="term" value="F:tRNA binding"/>
    <property type="evidence" value="ECO:0007669"/>
    <property type="project" value="UniProtKB-UniRule"/>
</dbReference>
<feature type="binding site" evidence="11">
    <location>
        <position position="11"/>
    </location>
    <ligand>
        <name>ATP</name>
        <dbReference type="ChEBI" id="CHEBI:30616"/>
    </ligand>
</feature>
<feature type="binding site" evidence="11">
    <location>
        <position position="91"/>
    </location>
    <ligand>
        <name>ATP</name>
        <dbReference type="ChEBI" id="CHEBI:30616"/>
    </ligand>
</feature>
<feature type="binding site" evidence="11">
    <location>
        <position position="8"/>
    </location>
    <ligand>
        <name>CTP</name>
        <dbReference type="ChEBI" id="CHEBI:37563"/>
    </ligand>
</feature>
<evidence type="ECO:0000259" key="12">
    <source>
        <dbReference type="Pfam" id="PF01743"/>
    </source>
</evidence>
<dbReference type="PANTHER" id="PTHR47545">
    <property type="entry name" value="MULTIFUNCTIONAL CCA PROTEIN"/>
    <property type="match status" value="1"/>
</dbReference>
<protein>
    <recommendedName>
        <fullName evidence="11">CCA-adding enzyme</fullName>
        <ecNumber evidence="11">2.7.7.72</ecNumber>
    </recommendedName>
    <alternativeName>
        <fullName evidence="11">CCA tRNA nucleotidyltransferase</fullName>
    </alternativeName>
    <alternativeName>
        <fullName evidence="11">tRNA CCA-pyrophosphorylase</fullName>
    </alternativeName>
    <alternativeName>
        <fullName evidence="11">tRNA adenylyl-/cytidylyl- transferase</fullName>
    </alternativeName>
    <alternativeName>
        <fullName evidence="11">tRNA nucleotidyltransferase</fullName>
    </alternativeName>
    <alternativeName>
        <fullName evidence="11">tRNA-NT</fullName>
    </alternativeName>
</protein>
<dbReference type="Gene3D" id="1.10.3090.10">
    <property type="entry name" value="cca-adding enzyme, domain 2"/>
    <property type="match status" value="1"/>
</dbReference>
<keyword evidence="7 11" id="KW-0692">RNA repair</keyword>
<keyword evidence="2 11" id="KW-0808">Transferase</keyword>
<evidence type="ECO:0000256" key="3">
    <source>
        <dbReference type="ARBA" id="ARBA00022694"/>
    </source>
</evidence>
<dbReference type="Pfam" id="PF12627">
    <property type="entry name" value="PolyA_pol_RNAbd"/>
    <property type="match status" value="1"/>
</dbReference>
<comment type="function">
    <text evidence="11">Catalyzes the addition and repair of the essential 3'-terminal CCA sequence in tRNAs without using a nucleic acid template. Adds these three nucleotides in the order of C, C, and A to the tRNA nucleotide-73, using CTP and ATP as substrates and producing inorganic pyrophosphate. tRNA 3'-terminal CCA addition is required both for tRNA processing and repair. Also involved in tRNA surveillance by mediating tandem CCA addition to generate a CCACCA at the 3' terminus of unstable tRNAs. While stable tRNAs receive only 3'-terminal CCA, unstable tRNAs are marked with CCACCA and rapidly degraded.</text>
</comment>
<comment type="similarity">
    <text evidence="11">Belongs to the tRNA nucleotidyltransferase/poly(A) polymerase family. Bacterial CCA-adding enzyme type 2 subfamily.</text>
</comment>
<keyword evidence="4 11" id="KW-0548">Nucleotidyltransferase</keyword>
<feature type="binding site" evidence="11">
    <location>
        <position position="137"/>
    </location>
    <ligand>
        <name>ATP</name>
        <dbReference type="ChEBI" id="CHEBI:30616"/>
    </ligand>
</feature>
<dbReference type="AlphaFoldDB" id="A0A432YTQ3"/>
<keyword evidence="9 11" id="KW-0460">Magnesium</keyword>
<dbReference type="EC" id="2.7.7.72" evidence="11"/>
<evidence type="ECO:0000256" key="10">
    <source>
        <dbReference type="ARBA" id="ARBA00022884"/>
    </source>
</evidence>
<dbReference type="InterPro" id="IPR032828">
    <property type="entry name" value="PolyA_RNA-bd"/>
</dbReference>
<evidence type="ECO:0000256" key="8">
    <source>
        <dbReference type="ARBA" id="ARBA00022840"/>
    </source>
</evidence>
<keyword evidence="10 11" id="KW-0694">RNA-binding</keyword>
<evidence type="ECO:0000256" key="4">
    <source>
        <dbReference type="ARBA" id="ARBA00022695"/>
    </source>
</evidence>
<comment type="miscellaneous">
    <text evidence="11">A single active site specifically recognizes both ATP and CTP and is responsible for their addition.</text>
</comment>
<keyword evidence="8 11" id="KW-0067">ATP-binding</keyword>
<evidence type="ECO:0000256" key="2">
    <source>
        <dbReference type="ARBA" id="ARBA00022679"/>
    </source>
</evidence>
<feature type="binding site" evidence="11">
    <location>
        <position position="91"/>
    </location>
    <ligand>
        <name>CTP</name>
        <dbReference type="ChEBI" id="CHEBI:37563"/>
    </ligand>
</feature>
<feature type="binding site" evidence="11">
    <location>
        <position position="8"/>
    </location>
    <ligand>
        <name>ATP</name>
        <dbReference type="ChEBI" id="CHEBI:30616"/>
    </ligand>
</feature>
<evidence type="ECO:0000256" key="11">
    <source>
        <dbReference type="HAMAP-Rule" id="MF_01262"/>
    </source>
</evidence>
<accession>A0A432YTQ3</accession>
<proteinExistence type="inferred from homology"/>
<dbReference type="PIRSF" id="PIRSF000813">
    <property type="entry name" value="CCA_bact"/>
    <property type="match status" value="1"/>
</dbReference>
<comment type="catalytic activity">
    <reaction evidence="11">
        <text>a tRNA with a 3' CCA end + 2 CTP + ATP = a tRNA with a 3' CCACCA end + 3 diphosphate</text>
        <dbReference type="Rhea" id="RHEA:76235"/>
        <dbReference type="Rhea" id="RHEA-COMP:10468"/>
        <dbReference type="Rhea" id="RHEA-COMP:18655"/>
        <dbReference type="ChEBI" id="CHEBI:30616"/>
        <dbReference type="ChEBI" id="CHEBI:33019"/>
        <dbReference type="ChEBI" id="CHEBI:37563"/>
        <dbReference type="ChEBI" id="CHEBI:83071"/>
        <dbReference type="ChEBI" id="CHEBI:195187"/>
    </reaction>
</comment>
<dbReference type="GO" id="GO:0160016">
    <property type="term" value="F:CCACCA tRNA nucleotidyltransferase activity"/>
    <property type="evidence" value="ECO:0007669"/>
    <property type="project" value="RHEA"/>
</dbReference>
<evidence type="ECO:0000256" key="5">
    <source>
        <dbReference type="ARBA" id="ARBA00022723"/>
    </source>
</evidence>
<organism evidence="14 15">
    <name type="scientific">Idiomarina piscisalsi</name>
    <dbReference type="NCBI Taxonomy" id="1096243"/>
    <lineage>
        <taxon>Bacteria</taxon>
        <taxon>Pseudomonadati</taxon>
        <taxon>Pseudomonadota</taxon>
        <taxon>Gammaproteobacteria</taxon>
        <taxon>Alteromonadales</taxon>
        <taxon>Idiomarinaceae</taxon>
        <taxon>Idiomarina</taxon>
    </lineage>
</organism>
<feature type="binding site" evidence="11">
    <location>
        <position position="21"/>
    </location>
    <ligand>
        <name>Mg(2+)</name>
        <dbReference type="ChEBI" id="CHEBI:18420"/>
    </ligand>
</feature>
<dbReference type="RefSeq" id="WP_126751848.1">
    <property type="nucleotide sequence ID" value="NZ_JBHUMT010000013.1"/>
</dbReference>
<evidence type="ECO:0000313" key="15">
    <source>
        <dbReference type="Proteomes" id="UP000288361"/>
    </source>
</evidence>
<dbReference type="InterPro" id="IPR012006">
    <property type="entry name" value="CCA_bact"/>
</dbReference>
<dbReference type="GO" id="GO:0004810">
    <property type="term" value="F:CCA tRNA nucleotidyltransferase activity"/>
    <property type="evidence" value="ECO:0007669"/>
    <property type="project" value="UniProtKB-UniRule"/>
</dbReference>
<gene>
    <name evidence="11" type="primary">cca</name>
    <name evidence="14" type="ORF">CWI73_05250</name>
</gene>
<dbReference type="InterPro" id="IPR043519">
    <property type="entry name" value="NT_sf"/>
</dbReference>
<dbReference type="InterPro" id="IPR050124">
    <property type="entry name" value="tRNA_CCA-adding_enzyme"/>
</dbReference>
<feature type="binding site" evidence="11">
    <location>
        <position position="11"/>
    </location>
    <ligand>
        <name>CTP</name>
        <dbReference type="ChEBI" id="CHEBI:37563"/>
    </ligand>
</feature>
<keyword evidence="3 11" id="KW-0819">tRNA processing</keyword>
<evidence type="ECO:0000256" key="6">
    <source>
        <dbReference type="ARBA" id="ARBA00022741"/>
    </source>
</evidence>
<feature type="binding site" evidence="11">
    <location>
        <position position="140"/>
    </location>
    <ligand>
        <name>ATP</name>
        <dbReference type="ChEBI" id="CHEBI:30616"/>
    </ligand>
</feature>
<dbReference type="Proteomes" id="UP000288361">
    <property type="component" value="Unassembled WGS sequence"/>
</dbReference>
<evidence type="ECO:0000256" key="1">
    <source>
        <dbReference type="ARBA" id="ARBA00001946"/>
    </source>
</evidence>
<dbReference type="HAMAP" id="MF_01262">
    <property type="entry name" value="CCA_bact_type2"/>
    <property type="match status" value="1"/>
</dbReference>
<keyword evidence="6 11" id="KW-0547">Nucleotide-binding</keyword>
<dbReference type="GO" id="GO:0005524">
    <property type="term" value="F:ATP binding"/>
    <property type="evidence" value="ECO:0007669"/>
    <property type="project" value="UniProtKB-UniRule"/>
</dbReference>
<evidence type="ECO:0000256" key="9">
    <source>
        <dbReference type="ARBA" id="ARBA00022842"/>
    </source>
</evidence>
<comment type="caution">
    <text evidence="14">The sequence shown here is derived from an EMBL/GenBank/DDBJ whole genome shotgun (WGS) entry which is preliminary data.</text>
</comment>
<feature type="domain" description="Poly A polymerase head" evidence="12">
    <location>
        <begin position="3"/>
        <end position="122"/>
    </location>
</feature>
<dbReference type="CDD" id="cd05398">
    <property type="entry name" value="NT_ClassII-CCAase"/>
    <property type="match status" value="1"/>
</dbReference>
<dbReference type="GO" id="GO:0000287">
    <property type="term" value="F:magnesium ion binding"/>
    <property type="evidence" value="ECO:0007669"/>
    <property type="project" value="UniProtKB-UniRule"/>
</dbReference>
<dbReference type="Gene3D" id="3.30.460.10">
    <property type="entry name" value="Beta Polymerase, domain 2"/>
    <property type="match status" value="1"/>
</dbReference>
<dbReference type="GO" id="GO:0042245">
    <property type="term" value="P:RNA repair"/>
    <property type="evidence" value="ECO:0007669"/>
    <property type="project" value="UniProtKB-KW"/>
</dbReference>